<evidence type="ECO:0000313" key="1">
    <source>
        <dbReference type="EMBL" id="MBX29954.1"/>
    </source>
</evidence>
<sequence>MARRVPFVIIVRTNRKIEANC</sequence>
<accession>A0A2P2MI95</accession>
<reference evidence="1" key="1">
    <citation type="submission" date="2018-02" db="EMBL/GenBank/DDBJ databases">
        <title>Rhizophora mucronata_Transcriptome.</title>
        <authorList>
            <person name="Meera S.P."/>
            <person name="Sreeshan A."/>
            <person name="Augustine A."/>
        </authorList>
    </citation>
    <scope>NUCLEOTIDE SEQUENCE</scope>
    <source>
        <tissue evidence="1">Leaf</tissue>
    </source>
</reference>
<dbReference type="AlphaFoldDB" id="A0A2P2MI95"/>
<name>A0A2P2MI95_RHIMU</name>
<organism evidence="1">
    <name type="scientific">Rhizophora mucronata</name>
    <name type="common">Asiatic mangrove</name>
    <dbReference type="NCBI Taxonomy" id="61149"/>
    <lineage>
        <taxon>Eukaryota</taxon>
        <taxon>Viridiplantae</taxon>
        <taxon>Streptophyta</taxon>
        <taxon>Embryophyta</taxon>
        <taxon>Tracheophyta</taxon>
        <taxon>Spermatophyta</taxon>
        <taxon>Magnoliopsida</taxon>
        <taxon>eudicotyledons</taxon>
        <taxon>Gunneridae</taxon>
        <taxon>Pentapetalae</taxon>
        <taxon>rosids</taxon>
        <taxon>fabids</taxon>
        <taxon>Malpighiales</taxon>
        <taxon>Rhizophoraceae</taxon>
        <taxon>Rhizophora</taxon>
    </lineage>
</organism>
<dbReference type="EMBL" id="GGEC01049470">
    <property type="protein sequence ID" value="MBX29954.1"/>
    <property type="molecule type" value="Transcribed_RNA"/>
</dbReference>
<protein>
    <submittedName>
        <fullName evidence="1">Uncharacterized protein</fullName>
    </submittedName>
</protein>
<proteinExistence type="predicted"/>